<dbReference type="EMBL" id="QBKT01000004">
    <property type="protein sequence ID" value="PTX61704.1"/>
    <property type="molecule type" value="Genomic_DNA"/>
</dbReference>
<dbReference type="InterPro" id="IPR005269">
    <property type="entry name" value="LOG"/>
</dbReference>
<dbReference type="PANTHER" id="PTHR31223:SF70">
    <property type="entry name" value="LOG FAMILY PROTEIN YJL055W"/>
    <property type="match status" value="1"/>
</dbReference>
<comment type="caution">
    <text evidence="4">The sequence shown here is derived from an EMBL/GenBank/DDBJ whole genome shotgun (WGS) entry which is preliminary data.</text>
</comment>
<organism evidence="4 5">
    <name type="scientific">Kordia periserrulae</name>
    <dbReference type="NCBI Taxonomy" id="701523"/>
    <lineage>
        <taxon>Bacteria</taxon>
        <taxon>Pseudomonadati</taxon>
        <taxon>Bacteroidota</taxon>
        <taxon>Flavobacteriia</taxon>
        <taxon>Flavobacteriales</taxon>
        <taxon>Flavobacteriaceae</taxon>
        <taxon>Kordia</taxon>
    </lineage>
</organism>
<keyword evidence="3" id="KW-0378">Hydrolase</keyword>
<sequence>MKSIAIYCGSSLGNDSKIVADAAELGKQLAKENITMIYGGSKIGIMGTVANAVLEHGGEVIGVIPAFLKTKEVAHTNITELHITETMVERKLKMISLAEGFIALPGGFGTMEELFEVITALQLAQITHPVAILNSNGYYDELIAMMHTMMRKKLLKEENFNMLIIETDISKLLQRMKNFVPKATPKWLTQE</sequence>
<dbReference type="Proteomes" id="UP000244090">
    <property type="component" value="Unassembled WGS sequence"/>
</dbReference>
<evidence type="ECO:0000313" key="4">
    <source>
        <dbReference type="EMBL" id="PTX61704.1"/>
    </source>
</evidence>
<gene>
    <name evidence="4" type="ORF">C8N46_104348</name>
</gene>
<reference evidence="4 5" key="1">
    <citation type="submission" date="2018-04" db="EMBL/GenBank/DDBJ databases">
        <title>Genomic Encyclopedia of Archaeal and Bacterial Type Strains, Phase II (KMG-II): from individual species to whole genera.</title>
        <authorList>
            <person name="Goeker M."/>
        </authorList>
    </citation>
    <scope>NUCLEOTIDE SEQUENCE [LARGE SCALE GENOMIC DNA]</scope>
    <source>
        <strain evidence="4 5">DSM 25731</strain>
    </source>
</reference>
<dbReference type="Gene3D" id="3.40.50.450">
    <property type="match status" value="1"/>
</dbReference>
<evidence type="ECO:0000313" key="5">
    <source>
        <dbReference type="Proteomes" id="UP000244090"/>
    </source>
</evidence>
<dbReference type="NCBIfam" id="TIGR00730">
    <property type="entry name" value="Rossman fold protein, TIGR00730 family"/>
    <property type="match status" value="1"/>
</dbReference>
<dbReference type="SUPFAM" id="SSF102405">
    <property type="entry name" value="MCP/YpsA-like"/>
    <property type="match status" value="1"/>
</dbReference>
<keyword evidence="3" id="KW-0203">Cytokinin biosynthesis</keyword>
<name>A0A2T6C061_9FLAO</name>
<evidence type="ECO:0000256" key="3">
    <source>
        <dbReference type="RuleBase" id="RU363015"/>
    </source>
</evidence>
<evidence type="ECO:0000256" key="1">
    <source>
        <dbReference type="ARBA" id="ARBA00000274"/>
    </source>
</evidence>
<dbReference type="EC" id="3.2.2.n1" evidence="3"/>
<dbReference type="OrthoDB" id="9801098at2"/>
<dbReference type="Pfam" id="PF03641">
    <property type="entry name" value="Lysine_decarbox"/>
    <property type="match status" value="1"/>
</dbReference>
<dbReference type="GO" id="GO:0005829">
    <property type="term" value="C:cytosol"/>
    <property type="evidence" value="ECO:0007669"/>
    <property type="project" value="TreeGrafter"/>
</dbReference>
<dbReference type="InterPro" id="IPR031100">
    <property type="entry name" value="LOG_fam"/>
</dbReference>
<dbReference type="GO" id="GO:0009691">
    <property type="term" value="P:cytokinin biosynthetic process"/>
    <property type="evidence" value="ECO:0007669"/>
    <property type="project" value="UniProtKB-UniRule"/>
</dbReference>
<dbReference type="AlphaFoldDB" id="A0A2T6C061"/>
<dbReference type="RefSeq" id="WP_108114981.1">
    <property type="nucleotide sequence ID" value="NZ_QBKT01000004.1"/>
</dbReference>
<evidence type="ECO:0000256" key="2">
    <source>
        <dbReference type="ARBA" id="ARBA00006763"/>
    </source>
</evidence>
<comment type="similarity">
    <text evidence="2 3">Belongs to the LOG family.</text>
</comment>
<protein>
    <recommendedName>
        <fullName evidence="3">Cytokinin riboside 5'-monophosphate phosphoribohydrolase</fullName>
        <ecNumber evidence="3">3.2.2.n1</ecNumber>
    </recommendedName>
</protein>
<keyword evidence="5" id="KW-1185">Reference proteome</keyword>
<proteinExistence type="inferred from homology"/>
<dbReference type="PANTHER" id="PTHR31223">
    <property type="entry name" value="LOG FAMILY PROTEIN YJL055W"/>
    <property type="match status" value="1"/>
</dbReference>
<dbReference type="GO" id="GO:0008714">
    <property type="term" value="F:AMP nucleosidase activity"/>
    <property type="evidence" value="ECO:0007669"/>
    <property type="project" value="UniProtKB-EC"/>
</dbReference>
<accession>A0A2T6C061</accession>
<comment type="catalytic activity">
    <reaction evidence="1">
        <text>AMP + H2O = D-ribose 5-phosphate + adenine</text>
        <dbReference type="Rhea" id="RHEA:20129"/>
        <dbReference type="ChEBI" id="CHEBI:15377"/>
        <dbReference type="ChEBI" id="CHEBI:16708"/>
        <dbReference type="ChEBI" id="CHEBI:78346"/>
        <dbReference type="ChEBI" id="CHEBI:456215"/>
        <dbReference type="EC" id="3.2.2.4"/>
    </reaction>
</comment>